<dbReference type="EMBL" id="FWZX01000046">
    <property type="protein sequence ID" value="SMF82448.1"/>
    <property type="molecule type" value="Genomic_DNA"/>
</dbReference>
<reference evidence="1 2" key="1">
    <citation type="submission" date="2017-04" db="EMBL/GenBank/DDBJ databases">
        <authorList>
            <person name="Afonso C.L."/>
            <person name="Miller P.J."/>
            <person name="Scott M.A."/>
            <person name="Spackman E."/>
            <person name="Goraichik I."/>
            <person name="Dimitrov K.M."/>
            <person name="Suarez D.L."/>
            <person name="Swayne D.E."/>
        </authorList>
    </citation>
    <scope>NUCLEOTIDE SEQUENCE [LARGE SCALE GENOMIC DNA]</scope>
    <source>
        <strain evidence="1 2">USBA 355</strain>
    </source>
</reference>
<dbReference type="Proteomes" id="UP000192917">
    <property type="component" value="Unassembled WGS sequence"/>
</dbReference>
<evidence type="ECO:0000313" key="2">
    <source>
        <dbReference type="Proteomes" id="UP000192917"/>
    </source>
</evidence>
<proteinExistence type="predicted"/>
<accession>A0A1Y6CWW0</accession>
<protein>
    <recommendedName>
        <fullName evidence="3">Nuclease-related domain-containing protein</fullName>
    </recommendedName>
</protein>
<dbReference type="AlphaFoldDB" id="A0A1Y6CWW0"/>
<gene>
    <name evidence="1" type="ORF">SAMN05428998_14637</name>
</gene>
<dbReference type="RefSeq" id="WP_085126918.1">
    <property type="nucleotide sequence ID" value="NZ_FWZX01000046.1"/>
</dbReference>
<evidence type="ECO:0000313" key="1">
    <source>
        <dbReference type="EMBL" id="SMF82448.1"/>
    </source>
</evidence>
<dbReference type="STRING" id="560819.SAMN05428998_14637"/>
<keyword evidence="2" id="KW-1185">Reference proteome</keyword>
<sequence length="582" mass="65324">MEAPRPEQEIFDELIELTATTGFAHVIAYFCARDNFTWYRDEMRAEDMQHLYSRSRLIRTEMFTLIGLMVRADPDYDASPPEDASRLAARAEALLDELHHSMTRPWFEGFREAAIAGDPPNPWKSADAMREAIFYGGEAAFSFQNCDFAAEKYAADDAWLVAKKGASIMDMIAVAKAIGEFQVEKMAGVVHAEPQGVGEPRFLPAFMFTVAELEPRLEFAPERILASVQAFALPQAHRNLGFKALHDFNAVTGSPIITVDEERFLLFHSNALADALYESPFYWLGADKTYVTAALTHRGEYTEAFALQRLTAVFGPGHVYQGVNIDRGKGDRLGEIDVLVPFGNRAIVLQAKSKRLTMESRRGNDLQLKGDFKAAVQDAYDQAMDCAEALRDPTLRFTTAEGQVVKVPRELTQIFPICLVADHYPALAFQTEQFLARREAPAVLAPLVIDVFTLDVMAEMLRRSLRFLSYLELRSLYGSKVTIQHEITLLSYHLKYNLWLDDEYDFVALDDDFAADIEIAMGARRFGLPGKPTPEGILTAIEGRRLDALIEAIEAEPLGPMIDLVMLLYRTRPVRTAGQRLS</sequence>
<organism evidence="1 2">
    <name type="scientific">Tistlia consotensis USBA 355</name>
    <dbReference type="NCBI Taxonomy" id="560819"/>
    <lineage>
        <taxon>Bacteria</taxon>
        <taxon>Pseudomonadati</taxon>
        <taxon>Pseudomonadota</taxon>
        <taxon>Alphaproteobacteria</taxon>
        <taxon>Rhodospirillales</taxon>
        <taxon>Rhodovibrionaceae</taxon>
        <taxon>Tistlia</taxon>
    </lineage>
</organism>
<name>A0A1Y6CWW0_9PROT</name>
<evidence type="ECO:0008006" key="3">
    <source>
        <dbReference type="Google" id="ProtNLM"/>
    </source>
</evidence>